<organism evidence="5 6">
    <name type="scientific">Wickerhamiella sorbophila</name>
    <dbReference type="NCBI Taxonomy" id="45607"/>
    <lineage>
        <taxon>Eukaryota</taxon>
        <taxon>Fungi</taxon>
        <taxon>Dikarya</taxon>
        <taxon>Ascomycota</taxon>
        <taxon>Saccharomycotina</taxon>
        <taxon>Dipodascomycetes</taxon>
        <taxon>Dipodascales</taxon>
        <taxon>Trichomonascaceae</taxon>
        <taxon>Wickerhamiella</taxon>
    </lineage>
</organism>
<name>A0A2T0FET0_9ASCO</name>
<comment type="caution">
    <text evidence="5">The sequence shown here is derived from an EMBL/GenBank/DDBJ whole genome shotgun (WGS) entry which is preliminary data.</text>
</comment>
<proteinExistence type="inferred from homology"/>
<evidence type="ECO:0000256" key="4">
    <source>
        <dbReference type="ARBA" id="ARBA00039932"/>
    </source>
</evidence>
<dbReference type="Gene3D" id="3.40.50.150">
    <property type="entry name" value="Vaccinia Virus protein VP39"/>
    <property type="match status" value="1"/>
</dbReference>
<dbReference type="PANTHER" id="PTHR14614:SF109">
    <property type="entry name" value="RIBOSOMAL LYSINE N-METHYLTRANSFERASE 5"/>
    <property type="match status" value="1"/>
</dbReference>
<dbReference type="GO" id="GO:0032259">
    <property type="term" value="P:methylation"/>
    <property type="evidence" value="ECO:0007669"/>
    <property type="project" value="UniProtKB-KW"/>
</dbReference>
<gene>
    <name evidence="5" type="ORF">B9G98_01100</name>
</gene>
<dbReference type="RefSeq" id="XP_024663426.1">
    <property type="nucleotide sequence ID" value="XM_024807658.1"/>
</dbReference>
<dbReference type="InterPro" id="IPR029063">
    <property type="entry name" value="SAM-dependent_MTases_sf"/>
</dbReference>
<evidence type="ECO:0000313" key="6">
    <source>
        <dbReference type="Proteomes" id="UP000238350"/>
    </source>
</evidence>
<reference evidence="5 6" key="1">
    <citation type="submission" date="2017-04" db="EMBL/GenBank/DDBJ databases">
        <title>Genome sequencing of [Candida] sorbophila.</title>
        <authorList>
            <person name="Ahn J.O."/>
        </authorList>
    </citation>
    <scope>NUCLEOTIDE SEQUENCE [LARGE SCALE GENOMIC DNA]</scope>
    <source>
        <strain evidence="5 6">DS02</strain>
    </source>
</reference>
<dbReference type="GO" id="GO:0008757">
    <property type="term" value="F:S-adenosylmethionine-dependent methyltransferase activity"/>
    <property type="evidence" value="ECO:0007669"/>
    <property type="project" value="UniProtKB-ARBA"/>
</dbReference>
<dbReference type="GO" id="GO:0032991">
    <property type="term" value="C:protein-containing complex"/>
    <property type="evidence" value="ECO:0007669"/>
    <property type="project" value="TreeGrafter"/>
</dbReference>
<accession>A0A2T0FET0</accession>
<dbReference type="PANTHER" id="PTHR14614">
    <property type="entry name" value="HEPATOCELLULAR CARCINOMA-ASSOCIATED ANTIGEN"/>
    <property type="match status" value="1"/>
</dbReference>
<dbReference type="EMBL" id="NDIQ01000001">
    <property type="protein sequence ID" value="PRT53480.1"/>
    <property type="molecule type" value="Genomic_DNA"/>
</dbReference>
<dbReference type="InterPro" id="IPR019410">
    <property type="entry name" value="Methyltransf_16"/>
</dbReference>
<dbReference type="GeneID" id="36514849"/>
<evidence type="ECO:0000313" key="5">
    <source>
        <dbReference type="EMBL" id="PRT53480.1"/>
    </source>
</evidence>
<dbReference type="AlphaFoldDB" id="A0A2T0FET0"/>
<evidence type="ECO:0000256" key="2">
    <source>
        <dbReference type="ARBA" id="ARBA00022691"/>
    </source>
</evidence>
<dbReference type="Proteomes" id="UP000238350">
    <property type="component" value="Unassembled WGS sequence"/>
</dbReference>
<dbReference type="OrthoDB" id="2529286at2759"/>
<evidence type="ECO:0000256" key="1">
    <source>
        <dbReference type="ARBA" id="ARBA00022603"/>
    </source>
</evidence>
<protein>
    <recommendedName>
        <fullName evidence="4">Ribosomal lysine N-methyltransferase 5</fullName>
    </recommendedName>
</protein>
<keyword evidence="6" id="KW-1185">Reference proteome</keyword>
<keyword evidence="1" id="KW-0489">Methyltransferase</keyword>
<dbReference type="STRING" id="45607.A0A2T0FET0"/>
<dbReference type="SUPFAM" id="SSF53335">
    <property type="entry name" value="S-adenosyl-L-methionine-dependent methyltransferases"/>
    <property type="match status" value="1"/>
</dbReference>
<dbReference type="GO" id="GO:0005829">
    <property type="term" value="C:cytosol"/>
    <property type="evidence" value="ECO:0007669"/>
    <property type="project" value="TreeGrafter"/>
</dbReference>
<sequence>MTIISPFEIEDHIWELATGKRESGLGIIDRGDCLVLEDGDDEIEIVQSPSLLHEKSTGAVVWGATPKFAEWVQHHSANPLHDLIFNNPVVELGSGTGALARLLAPKTGQPWLATDQKALIKLAKKNTASITNVDVAEFDWEEHEFAHTFDSQPVIVAVDTIYNFFLIKPLIQGIQSVQQCVGPCPTIIVVQLRDEQVLETALTKFSKHYKIEYFDALPGVGIYLLSVLDPPIIGPA</sequence>
<comment type="similarity">
    <text evidence="3">Belongs to the class I-like SAM-binding methyltransferase superfamily. RKM5 family.</text>
</comment>
<evidence type="ECO:0000256" key="3">
    <source>
        <dbReference type="ARBA" id="ARBA00038458"/>
    </source>
</evidence>
<dbReference type="Pfam" id="PF10294">
    <property type="entry name" value="Methyltransf_16"/>
    <property type="match status" value="1"/>
</dbReference>
<keyword evidence="1" id="KW-0808">Transferase</keyword>
<keyword evidence="2" id="KW-0949">S-adenosyl-L-methionine</keyword>